<comment type="caution">
    <text evidence="1">The sequence shown here is derived from an EMBL/GenBank/DDBJ whole genome shotgun (WGS) entry which is preliminary data.</text>
</comment>
<sequence length="872" mass="97915">MEGALAENVLMPFRVTMYGCEQQNFQKEKSAVKASFGVTQKFNRRLVMTTSKKGKMNFSFYEIEVAGPLMSHASCFQIRKLRTEMLAQAITTQKGNVKDLWKELFANPSLWWDHRLYKGSSRYPDFVHKDKNEALWLDKWSTPEWVKAELYTMTSGTFQRSPYSWFAEITRYVKDGKDSKAIGTYYEMQREGLNPDKYVFVAVLKACANMRALEEGRRIHAHVIANGCETEIYVGSSLIDMYANCGSIVEAFLIFKNMPARNVVSWGSMITGYLKCGDGKKALEIYHQMQQEGLRPTRVTFIGALNACASISALKEGKAIHAQAIQSGLESDIFVGSCLIDMYAKCGSILEAQRVFHSMIVCNVVAWNAMIVGCAKCGQGEKALDYFEQMQREKVEPDRVTYVGVLNACGNLAAIEQGRLVHTQVIRNIMDSDVVLGNCLVDMYAKCGSMEDACRVLNNMSVQNVVAWNSLIAGHLQCGQGEKALKAFQLMQKNRVEADRITFVGVLNACASIVALEEGRLVHAKAMKCGMDTDIVVSNCLVDMYAKCGSITDACRVFNNMSIRDSVSWNSMIMGYAMHGLGKETVQLFYYMCQEDSQVDSRTFIGILSAFSHTGLLDEGCHYFESLVPIYGIQRNIQHYSCMVDLLGRYGHLDDAEDMIEKMSCQTGVPVWMALLGACRIHGNVQLGEHAAKQVLDLDPENTSAYVLLSNIHAAAGRWTSSEKVKHMRDTSHMHKELGHTWIEVNNQVHSFVANDQNHPQMVEIQQELKRLSELMKKAGYVLDTQFVSPELAEEFKEVSLCYHSEKLAIAFGLISTPSGSTLRIFKNLRVCGDCHAATKFISKVVGRSIIVRDTNRFHHFNNGLCSCRDYW</sequence>
<evidence type="ECO:0000313" key="1">
    <source>
        <dbReference type="EMBL" id="KAJ7561584.1"/>
    </source>
</evidence>
<dbReference type="EMBL" id="CM055094">
    <property type="protein sequence ID" value="KAJ7561584.1"/>
    <property type="molecule type" value="Genomic_DNA"/>
</dbReference>
<organism evidence="1 2">
    <name type="scientific">Diphasiastrum complanatum</name>
    <name type="common">Issler's clubmoss</name>
    <name type="synonym">Lycopodium complanatum</name>
    <dbReference type="NCBI Taxonomy" id="34168"/>
    <lineage>
        <taxon>Eukaryota</taxon>
        <taxon>Viridiplantae</taxon>
        <taxon>Streptophyta</taxon>
        <taxon>Embryophyta</taxon>
        <taxon>Tracheophyta</taxon>
        <taxon>Lycopodiopsida</taxon>
        <taxon>Lycopodiales</taxon>
        <taxon>Lycopodiaceae</taxon>
        <taxon>Lycopodioideae</taxon>
        <taxon>Diphasiastrum</taxon>
    </lineage>
</organism>
<protein>
    <submittedName>
        <fullName evidence="1">Uncharacterized protein</fullName>
    </submittedName>
</protein>
<accession>A0ACC2E4W4</accession>
<gene>
    <name evidence="1" type="ORF">O6H91_03G034000</name>
</gene>
<proteinExistence type="predicted"/>
<reference evidence="2" key="1">
    <citation type="journal article" date="2024" name="Proc. Natl. Acad. Sci. U.S.A.">
        <title>Extraordinary preservation of gene collinearity over three hundred million years revealed in homosporous lycophytes.</title>
        <authorList>
            <person name="Li C."/>
            <person name="Wickell D."/>
            <person name="Kuo L.Y."/>
            <person name="Chen X."/>
            <person name="Nie B."/>
            <person name="Liao X."/>
            <person name="Peng D."/>
            <person name="Ji J."/>
            <person name="Jenkins J."/>
            <person name="Williams M."/>
            <person name="Shu S."/>
            <person name="Plott C."/>
            <person name="Barry K."/>
            <person name="Rajasekar S."/>
            <person name="Grimwood J."/>
            <person name="Han X."/>
            <person name="Sun S."/>
            <person name="Hou Z."/>
            <person name="He W."/>
            <person name="Dai G."/>
            <person name="Sun C."/>
            <person name="Schmutz J."/>
            <person name="Leebens-Mack J.H."/>
            <person name="Li F.W."/>
            <person name="Wang L."/>
        </authorList>
    </citation>
    <scope>NUCLEOTIDE SEQUENCE [LARGE SCALE GENOMIC DNA]</scope>
    <source>
        <strain evidence="2">cv. PW_Plant_1</strain>
    </source>
</reference>
<keyword evidence="2" id="KW-1185">Reference proteome</keyword>
<dbReference type="Proteomes" id="UP001162992">
    <property type="component" value="Chromosome 3"/>
</dbReference>
<evidence type="ECO:0000313" key="2">
    <source>
        <dbReference type="Proteomes" id="UP001162992"/>
    </source>
</evidence>
<name>A0ACC2E4W4_DIPCM</name>